<protein>
    <submittedName>
        <fullName evidence="2">Uncharacterized protein</fullName>
    </submittedName>
</protein>
<dbReference type="GeneID" id="54297878"/>
<sequence>MGPPENGRVPILSLTSFNGRTLEEKWKDAKDFAKIVKDFPAIKHPGIEPDLGSLVLHLRDEKFFKNPTYVDLRQGVQPVGKAWLEKYMCNGDGEKHLDVVSFEKLQAYAEERSKMQSDPVPRLRRQGPAVDDQE</sequence>
<name>A0A6A6BGG4_9PEZI</name>
<accession>A0A6A6BGG4</accession>
<dbReference type="RefSeq" id="XP_033398215.1">
    <property type="nucleotide sequence ID" value="XM_033540382.1"/>
</dbReference>
<dbReference type="EMBL" id="ML995484">
    <property type="protein sequence ID" value="KAF2142503.1"/>
    <property type="molecule type" value="Genomic_DNA"/>
</dbReference>
<proteinExistence type="predicted"/>
<organism evidence="2 3">
    <name type="scientific">Aplosporella prunicola CBS 121167</name>
    <dbReference type="NCBI Taxonomy" id="1176127"/>
    <lineage>
        <taxon>Eukaryota</taxon>
        <taxon>Fungi</taxon>
        <taxon>Dikarya</taxon>
        <taxon>Ascomycota</taxon>
        <taxon>Pezizomycotina</taxon>
        <taxon>Dothideomycetes</taxon>
        <taxon>Dothideomycetes incertae sedis</taxon>
        <taxon>Botryosphaeriales</taxon>
        <taxon>Aplosporellaceae</taxon>
        <taxon>Aplosporella</taxon>
    </lineage>
</organism>
<evidence type="ECO:0000313" key="3">
    <source>
        <dbReference type="Proteomes" id="UP000799438"/>
    </source>
</evidence>
<dbReference type="Proteomes" id="UP000799438">
    <property type="component" value="Unassembled WGS sequence"/>
</dbReference>
<reference evidence="2" key="1">
    <citation type="journal article" date="2020" name="Stud. Mycol.">
        <title>101 Dothideomycetes genomes: a test case for predicting lifestyles and emergence of pathogens.</title>
        <authorList>
            <person name="Haridas S."/>
            <person name="Albert R."/>
            <person name="Binder M."/>
            <person name="Bloem J."/>
            <person name="Labutti K."/>
            <person name="Salamov A."/>
            <person name="Andreopoulos B."/>
            <person name="Baker S."/>
            <person name="Barry K."/>
            <person name="Bills G."/>
            <person name="Bluhm B."/>
            <person name="Cannon C."/>
            <person name="Castanera R."/>
            <person name="Culley D."/>
            <person name="Daum C."/>
            <person name="Ezra D."/>
            <person name="Gonzalez J."/>
            <person name="Henrissat B."/>
            <person name="Kuo A."/>
            <person name="Liang C."/>
            <person name="Lipzen A."/>
            <person name="Lutzoni F."/>
            <person name="Magnuson J."/>
            <person name="Mondo S."/>
            <person name="Nolan M."/>
            <person name="Ohm R."/>
            <person name="Pangilinan J."/>
            <person name="Park H.-J."/>
            <person name="Ramirez L."/>
            <person name="Alfaro M."/>
            <person name="Sun H."/>
            <person name="Tritt A."/>
            <person name="Yoshinaga Y."/>
            <person name="Zwiers L.-H."/>
            <person name="Turgeon B."/>
            <person name="Goodwin S."/>
            <person name="Spatafora J."/>
            <person name="Crous P."/>
            <person name="Grigoriev I."/>
        </authorList>
    </citation>
    <scope>NUCLEOTIDE SEQUENCE</scope>
    <source>
        <strain evidence="2">CBS 121167</strain>
    </source>
</reference>
<evidence type="ECO:0000256" key="1">
    <source>
        <dbReference type="SAM" id="MobiDB-lite"/>
    </source>
</evidence>
<evidence type="ECO:0000313" key="2">
    <source>
        <dbReference type="EMBL" id="KAF2142503.1"/>
    </source>
</evidence>
<gene>
    <name evidence="2" type="ORF">K452DRAFT_286916</name>
</gene>
<feature type="region of interest" description="Disordered" evidence="1">
    <location>
        <begin position="111"/>
        <end position="134"/>
    </location>
</feature>
<keyword evidence="3" id="KW-1185">Reference proteome</keyword>
<dbReference type="AlphaFoldDB" id="A0A6A6BGG4"/>